<evidence type="ECO:0000313" key="2">
    <source>
        <dbReference type="EMBL" id="KNC24507.1"/>
    </source>
</evidence>
<dbReference type="EMBL" id="JRES01001220">
    <property type="protein sequence ID" value="KNC24507.1"/>
    <property type="molecule type" value="Genomic_DNA"/>
</dbReference>
<dbReference type="AlphaFoldDB" id="A0A0L0BWU8"/>
<keyword evidence="1" id="KW-0472">Membrane</keyword>
<evidence type="ECO:0000313" key="3">
    <source>
        <dbReference type="Proteomes" id="UP000037069"/>
    </source>
</evidence>
<protein>
    <submittedName>
        <fullName evidence="2">Uncharacterized protein</fullName>
    </submittedName>
</protein>
<keyword evidence="1" id="KW-0812">Transmembrane</keyword>
<accession>A0A0L0BWU8</accession>
<proteinExistence type="predicted"/>
<feature type="transmembrane region" description="Helical" evidence="1">
    <location>
        <begin position="147"/>
        <end position="170"/>
    </location>
</feature>
<name>A0A0L0BWU8_LUCCU</name>
<comment type="caution">
    <text evidence="2">The sequence shown here is derived from an EMBL/GenBank/DDBJ whole genome shotgun (WGS) entry which is preliminary data.</text>
</comment>
<dbReference type="Proteomes" id="UP000037069">
    <property type="component" value="Unassembled WGS sequence"/>
</dbReference>
<feature type="transmembrane region" description="Helical" evidence="1">
    <location>
        <begin position="119"/>
        <end position="141"/>
    </location>
</feature>
<gene>
    <name evidence="2" type="ORF">FF38_08889</name>
</gene>
<reference evidence="2 3" key="1">
    <citation type="journal article" date="2015" name="Nat. Commun.">
        <title>Lucilia cuprina genome unlocks parasitic fly biology to underpin future interventions.</title>
        <authorList>
            <person name="Anstead C.A."/>
            <person name="Korhonen P.K."/>
            <person name="Young N.D."/>
            <person name="Hall R.S."/>
            <person name="Jex A.R."/>
            <person name="Murali S.C."/>
            <person name="Hughes D.S."/>
            <person name="Lee S.F."/>
            <person name="Perry T."/>
            <person name="Stroehlein A.J."/>
            <person name="Ansell B.R."/>
            <person name="Breugelmans B."/>
            <person name="Hofmann A."/>
            <person name="Qu J."/>
            <person name="Dugan S."/>
            <person name="Lee S.L."/>
            <person name="Chao H."/>
            <person name="Dinh H."/>
            <person name="Han Y."/>
            <person name="Doddapaneni H.V."/>
            <person name="Worley K.C."/>
            <person name="Muzny D.M."/>
            <person name="Ioannidis P."/>
            <person name="Waterhouse R.M."/>
            <person name="Zdobnov E.M."/>
            <person name="James P.J."/>
            <person name="Bagnall N.H."/>
            <person name="Kotze A.C."/>
            <person name="Gibbs R.A."/>
            <person name="Richards S."/>
            <person name="Batterham P."/>
            <person name="Gasser R.B."/>
        </authorList>
    </citation>
    <scope>NUCLEOTIDE SEQUENCE [LARGE SCALE GENOMIC DNA]</scope>
    <source>
        <strain evidence="2 3">LS</strain>
        <tissue evidence="2">Full body</tissue>
    </source>
</reference>
<organism evidence="2 3">
    <name type="scientific">Lucilia cuprina</name>
    <name type="common">Green bottle fly</name>
    <name type="synonym">Australian sheep blowfly</name>
    <dbReference type="NCBI Taxonomy" id="7375"/>
    <lineage>
        <taxon>Eukaryota</taxon>
        <taxon>Metazoa</taxon>
        <taxon>Ecdysozoa</taxon>
        <taxon>Arthropoda</taxon>
        <taxon>Hexapoda</taxon>
        <taxon>Insecta</taxon>
        <taxon>Pterygota</taxon>
        <taxon>Neoptera</taxon>
        <taxon>Endopterygota</taxon>
        <taxon>Diptera</taxon>
        <taxon>Brachycera</taxon>
        <taxon>Muscomorpha</taxon>
        <taxon>Oestroidea</taxon>
        <taxon>Calliphoridae</taxon>
        <taxon>Luciliinae</taxon>
        <taxon>Lucilia</taxon>
    </lineage>
</organism>
<sequence>MAMITEIAACLRSVVKESEVEDDVPYLRDYQLNDPLKPPTIYDDYRYSTSRYGCGGDDDDDAAGVHHFDFVKDCCGFDDDGDDEDDVVTLEFGFVESLIVWKNYQTEKEYRKCSVTGDVLPLVLLMLLLLFLLLNVCWLLVVDAVVFVVVVIIAEIFGGVVLAVVCVLRGGVTVVAVVDDTVADAAAVVFVVVVAVVGVGNVAVARSSCKLALVLNAAPYQSLLSSVQLSNTNLALTYTVPLIQADMQI</sequence>
<keyword evidence="3" id="KW-1185">Reference proteome</keyword>
<feature type="transmembrane region" description="Helical" evidence="1">
    <location>
        <begin position="182"/>
        <end position="204"/>
    </location>
</feature>
<evidence type="ECO:0000256" key="1">
    <source>
        <dbReference type="SAM" id="Phobius"/>
    </source>
</evidence>
<keyword evidence="1" id="KW-1133">Transmembrane helix</keyword>